<keyword evidence="2" id="KW-1185">Reference proteome</keyword>
<proteinExistence type="predicted"/>
<organism evidence="1 2">
    <name type="scientific">Hypoxylon rubiginosum</name>
    <dbReference type="NCBI Taxonomy" id="110542"/>
    <lineage>
        <taxon>Eukaryota</taxon>
        <taxon>Fungi</taxon>
        <taxon>Dikarya</taxon>
        <taxon>Ascomycota</taxon>
        <taxon>Pezizomycotina</taxon>
        <taxon>Sordariomycetes</taxon>
        <taxon>Xylariomycetidae</taxon>
        <taxon>Xylariales</taxon>
        <taxon>Hypoxylaceae</taxon>
        <taxon>Hypoxylon</taxon>
    </lineage>
</organism>
<evidence type="ECO:0000313" key="1">
    <source>
        <dbReference type="EMBL" id="KAI4864574.1"/>
    </source>
</evidence>
<accession>A0ACB9YYV7</accession>
<evidence type="ECO:0000313" key="2">
    <source>
        <dbReference type="Proteomes" id="UP001497700"/>
    </source>
</evidence>
<dbReference type="Proteomes" id="UP001497700">
    <property type="component" value="Unassembled WGS sequence"/>
</dbReference>
<dbReference type="EMBL" id="MU393484">
    <property type="protein sequence ID" value="KAI4864574.1"/>
    <property type="molecule type" value="Genomic_DNA"/>
</dbReference>
<name>A0ACB9YYV7_9PEZI</name>
<reference evidence="1 2" key="1">
    <citation type="journal article" date="2022" name="New Phytol.">
        <title>Ecological generalism drives hyperdiversity of secondary metabolite gene clusters in xylarialean endophytes.</title>
        <authorList>
            <person name="Franco M.E.E."/>
            <person name="Wisecaver J.H."/>
            <person name="Arnold A.E."/>
            <person name="Ju Y.M."/>
            <person name="Slot J.C."/>
            <person name="Ahrendt S."/>
            <person name="Moore L.P."/>
            <person name="Eastman K.E."/>
            <person name="Scott K."/>
            <person name="Konkel Z."/>
            <person name="Mondo S.J."/>
            <person name="Kuo A."/>
            <person name="Hayes R.D."/>
            <person name="Haridas S."/>
            <person name="Andreopoulos B."/>
            <person name="Riley R."/>
            <person name="LaButti K."/>
            <person name="Pangilinan J."/>
            <person name="Lipzen A."/>
            <person name="Amirebrahimi M."/>
            <person name="Yan J."/>
            <person name="Adam C."/>
            <person name="Keymanesh K."/>
            <person name="Ng V."/>
            <person name="Louie K."/>
            <person name="Northen T."/>
            <person name="Drula E."/>
            <person name="Henrissat B."/>
            <person name="Hsieh H.M."/>
            <person name="Youens-Clark K."/>
            <person name="Lutzoni F."/>
            <person name="Miadlikowska J."/>
            <person name="Eastwood D.C."/>
            <person name="Hamelin R.C."/>
            <person name="Grigoriev I.V."/>
            <person name="U'Ren J.M."/>
        </authorList>
    </citation>
    <scope>NUCLEOTIDE SEQUENCE [LARGE SCALE GENOMIC DNA]</scope>
    <source>
        <strain evidence="1 2">CBS 119005</strain>
    </source>
</reference>
<protein>
    <submittedName>
        <fullName evidence="1">Kinase-like protein</fullName>
    </submittedName>
</protein>
<gene>
    <name evidence="1" type="ORF">F4820DRAFT_448883</name>
</gene>
<sequence>MSFISSSSTDSSTSSGPPRPSPSAVFKAREAAAKAKRTAEAAAQAEEIKKTFKNDKRFEFLSLIAHGQFGSTCRVRYKDEALPDIQDFLVKRSFKSPAAIRALAVEKRHLGSMRGNRHVVQTIDIPDNPLAKIDEKEWIIMEWIACGTMENFITRAKERLVEGQTLPNRLLWRFFLCLVKSCIAMAHPNAGEIARKGMTASGLFHADMHQGNILLGDPPEDAEHSIAPIMKLIDFGMAEKWPKEKPTAEQENIFDIGCIMLDLIMLRENSQHQEPIYKEFEFRGKKFKTAAGRLIPGVHGVDKRLAGLICACMATNARFRPPLWLLHSDLATVYIPGRTPDLYQNRAAEEDEAITKLWRDIVYNGDPPEVILGPEDEEDDIWSDISSELSVRSNYSGFSDLLELFPFTYPT</sequence>
<comment type="caution">
    <text evidence="1">The sequence shown here is derived from an EMBL/GenBank/DDBJ whole genome shotgun (WGS) entry which is preliminary data.</text>
</comment>